<dbReference type="Proteomes" id="UP001331936">
    <property type="component" value="Unassembled WGS sequence"/>
</dbReference>
<evidence type="ECO:0000313" key="2">
    <source>
        <dbReference type="EMBL" id="MEE2030754.1"/>
    </source>
</evidence>
<accession>A0ABU7JL34</accession>
<protein>
    <recommendedName>
        <fullName evidence="4">Adenylate cyclase</fullName>
    </recommendedName>
</protein>
<keyword evidence="1" id="KW-1133">Transmembrane helix</keyword>
<proteinExistence type="predicted"/>
<name>A0ABU7JL34_9NOCA</name>
<evidence type="ECO:0008006" key="4">
    <source>
        <dbReference type="Google" id="ProtNLM"/>
    </source>
</evidence>
<sequence length="55" mass="6089">MLELFGVIVVWVTVAIVALGTLFLVVVSTVDEHFLQRKPKKAHLDKTDRGAAVTR</sequence>
<gene>
    <name evidence="2" type="ORF">Q8814_01250</name>
</gene>
<feature type="transmembrane region" description="Helical" evidence="1">
    <location>
        <begin position="6"/>
        <end position="30"/>
    </location>
</feature>
<organism evidence="2 3">
    <name type="scientific">Rhodococcus chondri</name>
    <dbReference type="NCBI Taxonomy" id="3065941"/>
    <lineage>
        <taxon>Bacteria</taxon>
        <taxon>Bacillati</taxon>
        <taxon>Actinomycetota</taxon>
        <taxon>Actinomycetes</taxon>
        <taxon>Mycobacteriales</taxon>
        <taxon>Nocardiaceae</taxon>
        <taxon>Rhodococcus</taxon>
    </lineage>
</organism>
<keyword evidence="3" id="KW-1185">Reference proteome</keyword>
<comment type="caution">
    <text evidence="2">The sequence shown here is derived from an EMBL/GenBank/DDBJ whole genome shotgun (WGS) entry which is preliminary data.</text>
</comment>
<evidence type="ECO:0000256" key="1">
    <source>
        <dbReference type="SAM" id="Phobius"/>
    </source>
</evidence>
<reference evidence="2 3" key="1">
    <citation type="submission" date="2023-08" db="EMBL/GenBank/DDBJ databases">
        <authorList>
            <person name="Girao M."/>
            <person name="Carvalho M.F."/>
        </authorList>
    </citation>
    <scope>NUCLEOTIDE SEQUENCE [LARGE SCALE GENOMIC DNA]</scope>
    <source>
        <strain evidence="2 3">CC-R104</strain>
    </source>
</reference>
<keyword evidence="1" id="KW-0812">Transmembrane</keyword>
<dbReference type="RefSeq" id="WP_330150177.1">
    <property type="nucleotide sequence ID" value="NZ_JAUZMZ010000003.1"/>
</dbReference>
<evidence type="ECO:0000313" key="3">
    <source>
        <dbReference type="Proteomes" id="UP001331936"/>
    </source>
</evidence>
<dbReference type="EMBL" id="JAUZMZ010000003">
    <property type="protein sequence ID" value="MEE2030754.1"/>
    <property type="molecule type" value="Genomic_DNA"/>
</dbReference>
<keyword evidence="1" id="KW-0472">Membrane</keyword>